<dbReference type="InterPro" id="IPR051257">
    <property type="entry name" value="Diverse_CBS-Domain"/>
</dbReference>
<name>W9GWX4_9PROT</name>
<dbReference type="InterPro" id="IPR007055">
    <property type="entry name" value="BON_dom"/>
</dbReference>
<dbReference type="Proteomes" id="UP000019486">
    <property type="component" value="Unassembled WGS sequence"/>
</dbReference>
<dbReference type="STRING" id="1385369.N825_22865"/>
<proteinExistence type="predicted"/>
<dbReference type="PIRSF" id="PIRSF036990">
    <property type="entry name" value="UCP036990_CBS_BON"/>
    <property type="match status" value="1"/>
</dbReference>
<evidence type="ECO:0000259" key="3">
    <source>
        <dbReference type="PROSITE" id="PS50914"/>
    </source>
</evidence>
<evidence type="ECO:0000259" key="4">
    <source>
        <dbReference type="PROSITE" id="PS51371"/>
    </source>
</evidence>
<evidence type="ECO:0000256" key="1">
    <source>
        <dbReference type="ARBA" id="ARBA00023122"/>
    </source>
</evidence>
<keyword evidence="1 2" id="KW-0129">CBS domain</keyword>
<dbReference type="InterPro" id="IPR046342">
    <property type="entry name" value="CBS_dom_sf"/>
</dbReference>
<evidence type="ECO:0000313" key="5">
    <source>
        <dbReference type="EMBL" id="EWY36957.1"/>
    </source>
</evidence>
<evidence type="ECO:0000313" key="6">
    <source>
        <dbReference type="Proteomes" id="UP000019486"/>
    </source>
</evidence>
<dbReference type="SMART" id="SM00116">
    <property type="entry name" value="CBS"/>
    <property type="match status" value="2"/>
</dbReference>
<dbReference type="PANTHER" id="PTHR43080">
    <property type="entry name" value="CBS DOMAIN-CONTAINING PROTEIN CBSX3, MITOCHONDRIAL"/>
    <property type="match status" value="1"/>
</dbReference>
<dbReference type="SUPFAM" id="SSF54631">
    <property type="entry name" value="CBS-domain pair"/>
    <property type="match status" value="1"/>
</dbReference>
<dbReference type="PANTHER" id="PTHR43080:SF26">
    <property type="entry name" value="REGULATORY PROTEIN"/>
    <property type="match status" value="1"/>
</dbReference>
<comment type="caution">
    <text evidence="5">The sequence shown here is derived from an EMBL/GenBank/DDBJ whole genome shotgun (WGS) entry which is preliminary data.</text>
</comment>
<gene>
    <name evidence="5" type="ORF">N825_22865</name>
</gene>
<feature type="domain" description="CBS" evidence="4">
    <location>
        <begin position="7"/>
        <end position="66"/>
    </location>
</feature>
<dbReference type="OrthoDB" id="9783590at2"/>
<sequence>MRAKDIMTTHLKTVGPDSLIHEITKCLLSKHISAVPVIDGDGRVLGIISEGDIIHRVAATSDGHRSWWTKLFDGSENDAAEFIKTHAIRAKDIMTREITTVMEDTPAGEIVRLLEKRRIKRVPVLRDGRLVGIVSRADLLRVVLASCPETGASVNANDRELRERIMANLEGRDWARVSQLNIVVSEGVAQLWGFVETDTERDALRVAAETVPGIRKVEDHLNLAPISWAGSRGRGFGGAGGIV</sequence>
<evidence type="ECO:0000256" key="2">
    <source>
        <dbReference type="PROSITE-ProRule" id="PRU00703"/>
    </source>
</evidence>
<dbReference type="Gene3D" id="3.10.580.10">
    <property type="entry name" value="CBS-domain"/>
    <property type="match status" value="1"/>
</dbReference>
<organism evidence="5 6">
    <name type="scientific">Skermanella stibiiresistens SB22</name>
    <dbReference type="NCBI Taxonomy" id="1385369"/>
    <lineage>
        <taxon>Bacteria</taxon>
        <taxon>Pseudomonadati</taxon>
        <taxon>Pseudomonadota</taxon>
        <taxon>Alphaproteobacteria</taxon>
        <taxon>Rhodospirillales</taxon>
        <taxon>Azospirillaceae</taxon>
        <taxon>Skermanella</taxon>
    </lineage>
</organism>
<feature type="domain" description="BON" evidence="3">
    <location>
        <begin position="157"/>
        <end position="225"/>
    </location>
</feature>
<dbReference type="PROSITE" id="PS51371">
    <property type="entry name" value="CBS"/>
    <property type="match status" value="2"/>
</dbReference>
<dbReference type="Pfam" id="PF04972">
    <property type="entry name" value="BON"/>
    <property type="match status" value="1"/>
</dbReference>
<dbReference type="AlphaFoldDB" id="W9GWX4"/>
<evidence type="ECO:0008006" key="7">
    <source>
        <dbReference type="Google" id="ProtNLM"/>
    </source>
</evidence>
<reference evidence="5 6" key="1">
    <citation type="submission" date="2013-08" db="EMBL/GenBank/DDBJ databases">
        <title>The genome sequence of Skermanella stibiiresistens.</title>
        <authorList>
            <person name="Zhu W."/>
            <person name="Wang G."/>
        </authorList>
    </citation>
    <scope>NUCLEOTIDE SEQUENCE [LARGE SCALE GENOMIC DNA]</scope>
    <source>
        <strain evidence="5 6">SB22</strain>
    </source>
</reference>
<feature type="domain" description="CBS" evidence="4">
    <location>
        <begin position="94"/>
        <end position="149"/>
    </location>
</feature>
<protein>
    <recommendedName>
        <fullName evidence="7">Histidine kinase</fullName>
    </recommendedName>
</protein>
<dbReference type="CDD" id="cd04586">
    <property type="entry name" value="CBS_pair_BON_assoc"/>
    <property type="match status" value="1"/>
</dbReference>
<dbReference type="RefSeq" id="WP_037459783.1">
    <property type="nucleotide sequence ID" value="NZ_AVFL01000033.1"/>
</dbReference>
<accession>W9GWX4</accession>
<dbReference type="InterPro" id="IPR017080">
    <property type="entry name" value="UCP036990_CBS_BON"/>
</dbReference>
<dbReference type="EMBL" id="AVFL01000033">
    <property type="protein sequence ID" value="EWY36957.1"/>
    <property type="molecule type" value="Genomic_DNA"/>
</dbReference>
<dbReference type="PROSITE" id="PS50914">
    <property type="entry name" value="BON"/>
    <property type="match status" value="1"/>
</dbReference>
<dbReference type="Pfam" id="PF00571">
    <property type="entry name" value="CBS"/>
    <property type="match status" value="2"/>
</dbReference>
<keyword evidence="6" id="KW-1185">Reference proteome</keyword>
<dbReference type="Gene3D" id="3.30.1340.30">
    <property type="match status" value="1"/>
</dbReference>
<dbReference type="InterPro" id="IPR000644">
    <property type="entry name" value="CBS_dom"/>
</dbReference>